<evidence type="ECO:0000313" key="2">
    <source>
        <dbReference type="Proteomes" id="UP000253551"/>
    </source>
</evidence>
<organism evidence="1 2">
    <name type="scientific">Rhizopus stolonifer</name>
    <name type="common">Rhizopus nigricans</name>
    <dbReference type="NCBI Taxonomy" id="4846"/>
    <lineage>
        <taxon>Eukaryota</taxon>
        <taxon>Fungi</taxon>
        <taxon>Fungi incertae sedis</taxon>
        <taxon>Mucoromycota</taxon>
        <taxon>Mucoromycotina</taxon>
        <taxon>Mucoromycetes</taxon>
        <taxon>Mucorales</taxon>
        <taxon>Mucorineae</taxon>
        <taxon>Rhizopodaceae</taxon>
        <taxon>Rhizopus</taxon>
    </lineage>
</organism>
<dbReference type="EMBL" id="PJQM01001047">
    <property type="protein sequence ID" value="RCI03363.1"/>
    <property type="molecule type" value="Genomic_DNA"/>
</dbReference>
<dbReference type="AlphaFoldDB" id="A0A367KMA9"/>
<accession>A0A367KMA9</accession>
<reference evidence="1 2" key="1">
    <citation type="journal article" date="2018" name="G3 (Bethesda)">
        <title>Phylogenetic and Phylogenomic Definition of Rhizopus Species.</title>
        <authorList>
            <person name="Gryganskyi A.P."/>
            <person name="Golan J."/>
            <person name="Dolatabadi S."/>
            <person name="Mondo S."/>
            <person name="Robb S."/>
            <person name="Idnurm A."/>
            <person name="Muszewska A."/>
            <person name="Steczkiewicz K."/>
            <person name="Masonjones S."/>
            <person name="Liao H.L."/>
            <person name="Gajdeczka M.T."/>
            <person name="Anike F."/>
            <person name="Vuek A."/>
            <person name="Anishchenko I.M."/>
            <person name="Voigt K."/>
            <person name="de Hoog G.S."/>
            <person name="Smith M.E."/>
            <person name="Heitman J."/>
            <person name="Vilgalys R."/>
            <person name="Stajich J.E."/>
        </authorList>
    </citation>
    <scope>NUCLEOTIDE SEQUENCE [LARGE SCALE GENOMIC DNA]</scope>
    <source>
        <strain evidence="1 2">LSU 92-RS-03</strain>
    </source>
</reference>
<keyword evidence="2" id="KW-1185">Reference proteome</keyword>
<comment type="caution">
    <text evidence="1">The sequence shown here is derived from an EMBL/GenBank/DDBJ whole genome shotgun (WGS) entry which is preliminary data.</text>
</comment>
<proteinExistence type="predicted"/>
<name>A0A367KMA9_RHIST</name>
<evidence type="ECO:0000313" key="1">
    <source>
        <dbReference type="EMBL" id="RCI03363.1"/>
    </source>
</evidence>
<dbReference type="Proteomes" id="UP000253551">
    <property type="component" value="Unassembled WGS sequence"/>
</dbReference>
<sequence length="351" mass="40697">MKEFSDCAWHYKDQLQSQYALAYHPMDSRLQLEVQRLDQFPKTKSLVIYWCHPARLASFDELVDSCPHITKINFHRVHLQRYSLDWTAPCKKGLCKPHESLITLFAQFFFDPLLFDYIMYKFPKLKKGEIDVMNRDDKKEEQDQYLVKNLDKLVEFTTRNRLTIKLSISLTRLKEALGNTRPKYLKLLFSSDSDRPDLAKLTLIKGEVTVVHPAESLGYTEHLLTIDPMSRSLMTNDLVTSDIFKDAWCPVSTDTTHLSIEIPRPSNGYVTFGIFMDIFEHASSLVHLSYKAQTRLSLDCYLDNYKVCEALESLDLIEKNEFEIVASNVSGGNEDRYARVAFGILSTLFKY</sequence>
<gene>
    <name evidence="1" type="ORF">CU098_006335</name>
</gene>
<protein>
    <submittedName>
        <fullName evidence="1">Uncharacterized protein</fullName>
    </submittedName>
</protein>